<sequence>MAEKIQKIPGKKPRPIEGNIPAAQALRNVVDRVYGAAWDAKKEEN</sequence>
<dbReference type="AlphaFoldDB" id="A0A2X1XA65"/>
<proteinExistence type="predicted"/>
<dbReference type="EMBL" id="UATM01000022">
    <property type="protein sequence ID" value="SPY39482.1"/>
    <property type="molecule type" value="Genomic_DNA"/>
</dbReference>
<gene>
    <name evidence="1" type="ORF">NCTC13076_00270</name>
</gene>
<dbReference type="Proteomes" id="UP000250070">
    <property type="component" value="Unassembled WGS sequence"/>
</dbReference>
<protein>
    <submittedName>
        <fullName evidence="1">Uncharacterized protein</fullName>
    </submittedName>
</protein>
<reference evidence="1 2" key="1">
    <citation type="submission" date="2018-06" db="EMBL/GenBank/DDBJ databases">
        <authorList>
            <consortium name="Pathogen Informatics"/>
            <person name="Doyle S."/>
        </authorList>
    </citation>
    <scope>NUCLEOTIDE SEQUENCE [LARGE SCALE GENOMIC DNA]</scope>
    <source>
        <strain evidence="1 2">NCTC13076</strain>
    </source>
</reference>
<accession>A0A2X1XA65</accession>
<name>A0A2X1XA65_9FIRM</name>
<organism evidence="1 2">
    <name type="scientific">Peptoniphilus harei</name>
    <dbReference type="NCBI Taxonomy" id="54005"/>
    <lineage>
        <taxon>Bacteria</taxon>
        <taxon>Bacillati</taxon>
        <taxon>Bacillota</taxon>
        <taxon>Tissierellia</taxon>
        <taxon>Tissierellales</taxon>
        <taxon>Peptoniphilaceae</taxon>
        <taxon>Peptoniphilus</taxon>
    </lineage>
</organism>
<evidence type="ECO:0000313" key="2">
    <source>
        <dbReference type="Proteomes" id="UP000250070"/>
    </source>
</evidence>
<evidence type="ECO:0000313" key="1">
    <source>
        <dbReference type="EMBL" id="SPY39482.1"/>
    </source>
</evidence>